<evidence type="ECO:0000313" key="1">
    <source>
        <dbReference type="EMBL" id="ACU36928.1"/>
    </source>
</evidence>
<dbReference type="PANTHER" id="PTHR10151">
    <property type="entry name" value="ECTONUCLEOTIDE PYROPHOSPHATASE/PHOSPHODIESTERASE"/>
    <property type="match status" value="1"/>
</dbReference>
<accession>C6WRT6</accession>
<dbReference type="Gene3D" id="3.40.720.10">
    <property type="entry name" value="Alkaline Phosphatase, subunit A"/>
    <property type="match status" value="1"/>
</dbReference>
<sequence length="391" mass="40847">MLRFARVVGMEPLLPRYGAGALSDVVPSLLAGMGVPGAVDVLGISGAARVCVLLVDGLGWELLREHADAAPFLSSLARGREAITAGFPSSTATSVAALGTGLPTGEHGIVGYTFAAVGADGEELVNALSWQRHTGQGDLRSVLVPEEVQPTPTAFERAAEAGVLVKVLASWAFQGSGLTRAVLRGGEFVGAHALGDLVSGVASALRERDRVLCYAYHADLDALGHGHGPGSESWVAQLSVVDRLAELISERLPEGGALVVTADHGMVRVTDRVDFDQEPGLREGVRLLGGEPRVRHVHVEPGAEDAVRARWTAVLGERAWVVSRAEAIEAGWFGPRVADHVRPRVGDLVVAARGGAVVIRSAAEPLLSVFPGHHGSLTAAEQLVPLLVSTR</sequence>
<organism evidence="1 2">
    <name type="scientific">Actinosynnema mirum (strain ATCC 29888 / DSM 43827 / JCM 3225 / NBRC 14064 / NCIMB 13271 / NRRL B-12336 / IMRU 3971 / 101)</name>
    <dbReference type="NCBI Taxonomy" id="446462"/>
    <lineage>
        <taxon>Bacteria</taxon>
        <taxon>Bacillati</taxon>
        <taxon>Actinomycetota</taxon>
        <taxon>Actinomycetes</taxon>
        <taxon>Pseudonocardiales</taxon>
        <taxon>Pseudonocardiaceae</taxon>
        <taxon>Actinosynnema</taxon>
    </lineage>
</organism>
<evidence type="ECO:0000313" key="2">
    <source>
        <dbReference type="Proteomes" id="UP000002213"/>
    </source>
</evidence>
<dbReference type="InterPro" id="IPR002591">
    <property type="entry name" value="Phosphodiest/P_Trfase"/>
</dbReference>
<dbReference type="EMBL" id="CP001630">
    <property type="protein sequence ID" value="ACU36928.1"/>
    <property type="molecule type" value="Genomic_DNA"/>
</dbReference>
<dbReference type="SUPFAM" id="SSF53649">
    <property type="entry name" value="Alkaline phosphatase-like"/>
    <property type="match status" value="1"/>
</dbReference>
<gene>
    <name evidence="1" type="ordered locus">Amir_3008</name>
</gene>
<dbReference type="KEGG" id="ami:Amir_3008"/>
<proteinExistence type="predicted"/>
<dbReference type="Pfam" id="PF01663">
    <property type="entry name" value="Phosphodiest"/>
    <property type="match status" value="1"/>
</dbReference>
<dbReference type="InterPro" id="IPR017850">
    <property type="entry name" value="Alkaline_phosphatase_core_sf"/>
</dbReference>
<protein>
    <submittedName>
        <fullName evidence="1">Type I phosphodiesterase/nucleotide pyrophosphatase</fullName>
    </submittedName>
</protein>
<dbReference type="PANTHER" id="PTHR10151:SF120">
    <property type="entry name" value="BIS(5'-ADENOSYL)-TRIPHOSPHATASE"/>
    <property type="match status" value="1"/>
</dbReference>
<keyword evidence="2" id="KW-1185">Reference proteome</keyword>
<dbReference type="Proteomes" id="UP000002213">
    <property type="component" value="Chromosome"/>
</dbReference>
<dbReference type="HOGENOM" id="CLU_039939_0_0_11"/>
<dbReference type="eggNOG" id="COG1524">
    <property type="taxonomic scope" value="Bacteria"/>
</dbReference>
<name>C6WRT6_ACTMD</name>
<dbReference type="GO" id="GO:0016787">
    <property type="term" value="F:hydrolase activity"/>
    <property type="evidence" value="ECO:0007669"/>
    <property type="project" value="UniProtKB-ARBA"/>
</dbReference>
<reference evidence="1 2" key="1">
    <citation type="journal article" date="2009" name="Stand. Genomic Sci.">
        <title>Complete genome sequence of Actinosynnema mirum type strain (101).</title>
        <authorList>
            <person name="Land M."/>
            <person name="Lapidus A."/>
            <person name="Mayilraj S."/>
            <person name="Chen F."/>
            <person name="Copeland A."/>
            <person name="Del Rio T.G."/>
            <person name="Nolan M."/>
            <person name="Lucas S."/>
            <person name="Tice H."/>
            <person name="Cheng J.F."/>
            <person name="Chertkov O."/>
            <person name="Bruce D."/>
            <person name="Goodwin L."/>
            <person name="Pitluck S."/>
            <person name="Rohde M."/>
            <person name="Goker M."/>
            <person name="Pati A."/>
            <person name="Ivanova N."/>
            <person name="Mavromatis K."/>
            <person name="Chen A."/>
            <person name="Palaniappan K."/>
            <person name="Hauser L."/>
            <person name="Chang Y.J."/>
            <person name="Jeffries C.C."/>
            <person name="Brettin T."/>
            <person name="Detter J.C."/>
            <person name="Han C."/>
            <person name="Chain P."/>
            <person name="Tindall B.J."/>
            <person name="Bristow J."/>
            <person name="Eisen J.A."/>
            <person name="Markowitz V."/>
            <person name="Hugenholtz P."/>
            <person name="Kyrpides N.C."/>
            <person name="Klenk H.P."/>
        </authorList>
    </citation>
    <scope>NUCLEOTIDE SEQUENCE [LARGE SCALE GENOMIC DNA]</scope>
    <source>
        <strain evidence="2">ATCC 29888 / DSM 43827 / JCM 3225 / NBRC 14064 / NCIMB 13271 / NRRL B-12336 / IMRU 3971 / 101</strain>
    </source>
</reference>
<dbReference type="AlphaFoldDB" id="C6WRT6"/>